<evidence type="ECO:0008006" key="4">
    <source>
        <dbReference type="Google" id="ProtNLM"/>
    </source>
</evidence>
<dbReference type="EMBL" id="JAGIOF010000001">
    <property type="protein sequence ID" value="MBP2386014.1"/>
    <property type="molecule type" value="Genomic_DNA"/>
</dbReference>
<evidence type="ECO:0000256" key="1">
    <source>
        <dbReference type="SAM" id="Phobius"/>
    </source>
</evidence>
<accession>A0ABS4XC13</accession>
<feature type="transmembrane region" description="Helical" evidence="1">
    <location>
        <begin position="12"/>
        <end position="35"/>
    </location>
</feature>
<keyword evidence="3" id="KW-1185">Reference proteome</keyword>
<dbReference type="RefSeq" id="WP_209996986.1">
    <property type="nucleotide sequence ID" value="NZ_BAAAJY010000003.1"/>
</dbReference>
<reference evidence="2 3" key="1">
    <citation type="submission" date="2021-03" db="EMBL/GenBank/DDBJ databases">
        <title>Sequencing the genomes of 1000 actinobacteria strains.</title>
        <authorList>
            <person name="Klenk H.-P."/>
        </authorList>
    </citation>
    <scope>NUCLEOTIDE SEQUENCE [LARGE SCALE GENOMIC DNA]</scope>
    <source>
        <strain evidence="2 3">DSM 15797</strain>
    </source>
</reference>
<proteinExistence type="predicted"/>
<name>A0ABS4XC13_9MICC</name>
<keyword evidence="1" id="KW-0812">Transmembrane</keyword>
<evidence type="ECO:0000313" key="2">
    <source>
        <dbReference type="EMBL" id="MBP2386014.1"/>
    </source>
</evidence>
<gene>
    <name evidence="2" type="ORF">JOF47_001525</name>
</gene>
<keyword evidence="1" id="KW-0472">Membrane</keyword>
<feature type="transmembrane region" description="Helical" evidence="1">
    <location>
        <begin position="47"/>
        <end position="66"/>
    </location>
</feature>
<protein>
    <recommendedName>
        <fullName evidence="4">SHOCT domain-containing protein</fullName>
    </recommendedName>
</protein>
<sequence length="130" mass="14833">MDFWTGFWDFFWFLFWIYAFMAVLLMLFSVVSDLFRDKALNGWLKAVWLVCLVFVPLISILVYLIARGDGMAARNQRQYIARQEAQSEYIRSAAGGASPSDEITKARALLDSGTITTEEYTLLKERALGG</sequence>
<keyword evidence="1" id="KW-1133">Transmembrane helix</keyword>
<organism evidence="2 3">
    <name type="scientific">Paeniglutamicibacter kerguelensis</name>
    <dbReference type="NCBI Taxonomy" id="254788"/>
    <lineage>
        <taxon>Bacteria</taxon>
        <taxon>Bacillati</taxon>
        <taxon>Actinomycetota</taxon>
        <taxon>Actinomycetes</taxon>
        <taxon>Micrococcales</taxon>
        <taxon>Micrococcaceae</taxon>
        <taxon>Paeniglutamicibacter</taxon>
    </lineage>
</organism>
<evidence type="ECO:0000313" key="3">
    <source>
        <dbReference type="Proteomes" id="UP001296993"/>
    </source>
</evidence>
<dbReference type="Proteomes" id="UP001296993">
    <property type="component" value="Unassembled WGS sequence"/>
</dbReference>
<comment type="caution">
    <text evidence="2">The sequence shown here is derived from an EMBL/GenBank/DDBJ whole genome shotgun (WGS) entry which is preliminary data.</text>
</comment>